<feature type="region of interest" description="Disordered" evidence="1">
    <location>
        <begin position="503"/>
        <end position="577"/>
    </location>
</feature>
<feature type="compositionally biased region" description="Polar residues" evidence="1">
    <location>
        <begin position="506"/>
        <end position="528"/>
    </location>
</feature>
<feature type="region of interest" description="Disordered" evidence="1">
    <location>
        <begin position="16"/>
        <end position="39"/>
    </location>
</feature>
<dbReference type="STRING" id="6216.A0A158QFI9"/>
<dbReference type="EMBL" id="UYSG01011173">
    <property type="protein sequence ID" value="VDL61257.1"/>
    <property type="molecule type" value="Genomic_DNA"/>
</dbReference>
<organism evidence="4">
    <name type="scientific">Hymenolepis diminuta</name>
    <name type="common">Rat tapeworm</name>
    <dbReference type="NCBI Taxonomy" id="6216"/>
    <lineage>
        <taxon>Eukaryota</taxon>
        <taxon>Metazoa</taxon>
        <taxon>Spiralia</taxon>
        <taxon>Lophotrochozoa</taxon>
        <taxon>Platyhelminthes</taxon>
        <taxon>Cestoda</taxon>
        <taxon>Eucestoda</taxon>
        <taxon>Cyclophyllidea</taxon>
        <taxon>Hymenolepididae</taxon>
        <taxon>Hymenolepis</taxon>
    </lineage>
</organism>
<evidence type="ECO:0000256" key="1">
    <source>
        <dbReference type="SAM" id="MobiDB-lite"/>
    </source>
</evidence>
<feature type="region of interest" description="Disordered" evidence="1">
    <location>
        <begin position="374"/>
        <end position="434"/>
    </location>
</feature>
<reference evidence="4" key="1">
    <citation type="submission" date="2016-04" db="UniProtKB">
        <authorList>
            <consortium name="WormBaseParasite"/>
        </authorList>
    </citation>
    <scope>IDENTIFICATION</scope>
</reference>
<evidence type="ECO:0000313" key="3">
    <source>
        <dbReference type="Proteomes" id="UP000274504"/>
    </source>
</evidence>
<evidence type="ECO:0000313" key="4">
    <source>
        <dbReference type="WBParaSite" id="HDID_0000894101-mRNA-1"/>
    </source>
</evidence>
<dbReference type="WBParaSite" id="HDID_0000894101-mRNA-1">
    <property type="protein sequence ID" value="HDID_0000894101-mRNA-1"/>
    <property type="gene ID" value="HDID_0000894101"/>
</dbReference>
<dbReference type="AlphaFoldDB" id="A0A158QFI9"/>
<accession>A0A158QFI9</accession>
<name>A0A158QFI9_HYMDI</name>
<protein>
    <submittedName>
        <fullName evidence="4">BZIP domain-containing protein</fullName>
    </submittedName>
</protein>
<sequence length="604" mass="66601">MSSFNCFKPSSVGNIPHRPLEATFQTPESSDSDSEDYDNSAIRDRISSVDDACSVHNRFQSLRSESPRPEPNVLVRTLKTASLSSRNKVKLKSSNGSYPSPMLSCMKGHSRKNELPDIKRKLKTKRAYDIKYDIFDPVDLCKQRGSANSSSLSCLVRSHSDSTCLAVKAGNTPNVNATNGECHTFDSGSDLRSANGSNFGSIQRSSVYSTLYPNPPTSSFGYIPPNSFTNYDNFFGTPHMAGYVGMITPSSYGTPNMSLGESGYQGMTYHHPSPQLSSYPFIFTCPQGPYTPAPDLYRQQQRPCSIESCPINGGPVSHPSSGPRQSLDNYRISASPMPPMICPQNYHRQNHQTAIQQPSMDERAPSAPIPARRQFTSQSNHHQHHSMSPNPVVGSQRMRSPPLPSASQPPIAHPTAIQMPSGRGTAFKKLNNSGSGAPPSYNSVIASMGDQVYPVTGNSAINMQFIHMLLKFGLDNCLAVYAKDPANCESETLRGGLDAIKRSHHQSGSNRQLMSPAMNSASTPQLRTRNQHPPVVKKALPHSPTQHSDAISPMYQLPEFVNSPPKNLEASPKHESKLERLRREKYKCEQTWQLNKRLVAKFYR</sequence>
<dbReference type="Proteomes" id="UP000274504">
    <property type="component" value="Unassembled WGS sequence"/>
</dbReference>
<gene>
    <name evidence="2" type="ORF">HDID_LOCUS8939</name>
</gene>
<reference evidence="2 3" key="2">
    <citation type="submission" date="2018-11" db="EMBL/GenBank/DDBJ databases">
        <authorList>
            <consortium name="Pathogen Informatics"/>
        </authorList>
    </citation>
    <scope>NUCLEOTIDE SEQUENCE [LARGE SCALE GENOMIC DNA]</scope>
</reference>
<evidence type="ECO:0000313" key="2">
    <source>
        <dbReference type="EMBL" id="VDL61257.1"/>
    </source>
</evidence>
<dbReference type="OrthoDB" id="6267215at2759"/>
<proteinExistence type="predicted"/>